<dbReference type="Gene3D" id="3.20.20.140">
    <property type="entry name" value="Metal-dependent hydrolases"/>
    <property type="match status" value="1"/>
</dbReference>
<dbReference type="PANTHER" id="PTHR21240:SF28">
    <property type="entry name" value="ISO-OROTATE DECARBOXYLASE (EUROFUNG)"/>
    <property type="match status" value="1"/>
</dbReference>
<sequence length="431" mass="48277">MSERHVVISADSHCGADLWDYKGYLESRYHEEFDDWARSVEAAQARIAEQFKDSPRSTLNVGVDGDPVEDGDRNWSSERRLREQEADGVVATVLFPNTQPPFAPAAASQFEAPPYNDDMEHRWAGLQAHNRWLLDLVSEAPERRAGIVQIFLGDVEGSVAEIEWAAENGLRGGILVPGAPPDSPFDPLYSRAYRPIWEAAAANDMPLNHHSGGATPSFGSHFPASLAIFLLEVSWWSHRGLWHLMFSGVFERHPNLQWVNTETGTAWVPDTLEKLDSFYDRMKYSTYGSESIFGGMAVAEMSLRPSEYWQRQCHVGASFLRPTETEIVRQIGVDNVMWGSDYPHIEGSHPHTDEHLRLTFGQMTEDEATKLLTTNVARLYKFDVEKLRPLAELHCPTKAHVASGISYSEIPEKAKGCPGMAPQNQTQEVAA</sequence>
<feature type="domain" description="Amidohydrolase-related" evidence="3">
    <location>
        <begin position="98"/>
        <end position="382"/>
    </location>
</feature>
<dbReference type="GO" id="GO:0019748">
    <property type="term" value="P:secondary metabolic process"/>
    <property type="evidence" value="ECO:0007669"/>
    <property type="project" value="TreeGrafter"/>
</dbReference>
<dbReference type="InterPro" id="IPR032465">
    <property type="entry name" value="ACMSD"/>
</dbReference>
<organism evidence="4">
    <name type="scientific">marine metagenome</name>
    <dbReference type="NCBI Taxonomy" id="408172"/>
    <lineage>
        <taxon>unclassified sequences</taxon>
        <taxon>metagenomes</taxon>
        <taxon>ecological metagenomes</taxon>
    </lineage>
</organism>
<feature type="region of interest" description="Disordered" evidence="2">
    <location>
        <begin position="56"/>
        <end position="76"/>
    </location>
</feature>
<proteinExistence type="predicted"/>
<protein>
    <recommendedName>
        <fullName evidence="3">Amidohydrolase-related domain-containing protein</fullName>
    </recommendedName>
</protein>
<name>A0A381R1C9_9ZZZZ</name>
<dbReference type="PANTHER" id="PTHR21240">
    <property type="entry name" value="2-AMINO-3-CARBOXYLMUCONATE-6-SEMIALDEHYDE DECARBOXYLASE"/>
    <property type="match status" value="1"/>
</dbReference>
<dbReference type="GO" id="GO:0016787">
    <property type="term" value="F:hydrolase activity"/>
    <property type="evidence" value="ECO:0007669"/>
    <property type="project" value="InterPro"/>
</dbReference>
<evidence type="ECO:0000259" key="3">
    <source>
        <dbReference type="Pfam" id="PF04909"/>
    </source>
</evidence>
<evidence type="ECO:0000256" key="1">
    <source>
        <dbReference type="ARBA" id="ARBA00023239"/>
    </source>
</evidence>
<keyword evidence="1" id="KW-0456">Lyase</keyword>
<gene>
    <name evidence="4" type="ORF">METZ01_LOCUS38389</name>
</gene>
<dbReference type="InterPro" id="IPR032466">
    <property type="entry name" value="Metal_Hydrolase"/>
</dbReference>
<dbReference type="InterPro" id="IPR006680">
    <property type="entry name" value="Amidohydro-rel"/>
</dbReference>
<reference evidence="4" key="1">
    <citation type="submission" date="2018-05" db="EMBL/GenBank/DDBJ databases">
        <authorList>
            <person name="Lanie J.A."/>
            <person name="Ng W.-L."/>
            <person name="Kazmierczak K.M."/>
            <person name="Andrzejewski T.M."/>
            <person name="Davidsen T.M."/>
            <person name="Wayne K.J."/>
            <person name="Tettelin H."/>
            <person name="Glass J.I."/>
            <person name="Rusch D."/>
            <person name="Podicherti R."/>
            <person name="Tsui H.-C.T."/>
            <person name="Winkler M.E."/>
        </authorList>
    </citation>
    <scope>NUCLEOTIDE SEQUENCE</scope>
</reference>
<evidence type="ECO:0000256" key="2">
    <source>
        <dbReference type="SAM" id="MobiDB-lite"/>
    </source>
</evidence>
<dbReference type="AlphaFoldDB" id="A0A381R1C9"/>
<dbReference type="SUPFAM" id="SSF51556">
    <property type="entry name" value="Metallo-dependent hydrolases"/>
    <property type="match status" value="1"/>
</dbReference>
<evidence type="ECO:0000313" key="4">
    <source>
        <dbReference type="EMBL" id="SUZ85535.1"/>
    </source>
</evidence>
<dbReference type="Pfam" id="PF04909">
    <property type="entry name" value="Amidohydro_2"/>
    <property type="match status" value="1"/>
</dbReference>
<accession>A0A381R1C9</accession>
<dbReference type="GO" id="GO:0016831">
    <property type="term" value="F:carboxy-lyase activity"/>
    <property type="evidence" value="ECO:0007669"/>
    <property type="project" value="InterPro"/>
</dbReference>
<dbReference type="EMBL" id="UINC01001639">
    <property type="protein sequence ID" value="SUZ85535.1"/>
    <property type="molecule type" value="Genomic_DNA"/>
</dbReference>
<dbReference type="GO" id="GO:0005737">
    <property type="term" value="C:cytoplasm"/>
    <property type="evidence" value="ECO:0007669"/>
    <property type="project" value="TreeGrafter"/>
</dbReference>